<dbReference type="NCBIfam" id="TIGR00434">
    <property type="entry name" value="cysH"/>
    <property type="match status" value="1"/>
</dbReference>
<dbReference type="HAMAP" id="MF_00063">
    <property type="entry name" value="CysH"/>
    <property type="match status" value="1"/>
</dbReference>
<dbReference type="OrthoDB" id="7869097at2759"/>
<name>A0A6A6Q9Y9_9PEZI</name>
<reference evidence="15" key="1">
    <citation type="journal article" date="2020" name="Stud. Mycol.">
        <title>101 Dothideomycetes genomes: a test case for predicting lifestyles and emergence of pathogens.</title>
        <authorList>
            <person name="Haridas S."/>
            <person name="Albert R."/>
            <person name="Binder M."/>
            <person name="Bloem J."/>
            <person name="Labutti K."/>
            <person name="Salamov A."/>
            <person name="Andreopoulos B."/>
            <person name="Baker S."/>
            <person name="Barry K."/>
            <person name="Bills G."/>
            <person name="Bluhm B."/>
            <person name="Cannon C."/>
            <person name="Castanera R."/>
            <person name="Culley D."/>
            <person name="Daum C."/>
            <person name="Ezra D."/>
            <person name="Gonzalez J."/>
            <person name="Henrissat B."/>
            <person name="Kuo A."/>
            <person name="Liang C."/>
            <person name="Lipzen A."/>
            <person name="Lutzoni F."/>
            <person name="Magnuson J."/>
            <person name="Mondo S."/>
            <person name="Nolan M."/>
            <person name="Ohm R."/>
            <person name="Pangilinan J."/>
            <person name="Park H.-J."/>
            <person name="Ramirez L."/>
            <person name="Alfaro M."/>
            <person name="Sun H."/>
            <person name="Tritt A."/>
            <person name="Yoshinaga Y."/>
            <person name="Zwiers L.-H."/>
            <person name="Turgeon B."/>
            <person name="Goodwin S."/>
            <person name="Spatafora J."/>
            <person name="Crous P."/>
            <person name="Grigoriev I."/>
        </authorList>
    </citation>
    <scope>NUCLEOTIDE SEQUENCE</scope>
    <source>
        <strain evidence="15">CBS 269.34</strain>
    </source>
</reference>
<evidence type="ECO:0000313" key="16">
    <source>
        <dbReference type="Proteomes" id="UP000799750"/>
    </source>
</evidence>
<organism evidence="15 16">
    <name type="scientific">Lophium mytilinum</name>
    <dbReference type="NCBI Taxonomy" id="390894"/>
    <lineage>
        <taxon>Eukaryota</taxon>
        <taxon>Fungi</taxon>
        <taxon>Dikarya</taxon>
        <taxon>Ascomycota</taxon>
        <taxon>Pezizomycotina</taxon>
        <taxon>Dothideomycetes</taxon>
        <taxon>Pleosporomycetidae</taxon>
        <taxon>Mytilinidiales</taxon>
        <taxon>Mytilinidiaceae</taxon>
        <taxon>Lophium</taxon>
    </lineage>
</organism>
<keyword evidence="7" id="KW-0486">Methionine biosynthesis</keyword>
<dbReference type="NCBIfam" id="NF002537">
    <property type="entry name" value="PRK02090.1"/>
    <property type="match status" value="1"/>
</dbReference>
<feature type="region of interest" description="Disordered" evidence="13">
    <location>
        <begin position="1"/>
        <end position="32"/>
    </location>
</feature>
<dbReference type="GO" id="GO:0019344">
    <property type="term" value="P:cysteine biosynthetic process"/>
    <property type="evidence" value="ECO:0007669"/>
    <property type="project" value="UniProtKB-KW"/>
</dbReference>
<dbReference type="Pfam" id="PF01507">
    <property type="entry name" value="PAPS_reduct"/>
    <property type="match status" value="1"/>
</dbReference>
<dbReference type="CDD" id="cd23945">
    <property type="entry name" value="PAPS_reductase"/>
    <property type="match status" value="1"/>
</dbReference>
<sequence>MTSAVYDEPYEEDVKTRNVESGYASGASEDDSLPEVTFSKQHLKFLNSQLQRAEPEAILQWCIMSLPSLYQTTAFGLTGLVALDMLSKITTPIKPNVDLIFLDTLHHFDETLSLVERVRKNYPRFTVHVYKPEGVETADEFASKHGQTLWTKNEELYDYVAKVEPAQRAYSELQVKAVLTGRRRSQGGKRGDLDIIEVDEAGLIKINPLANWSFKQVQEYIHANNVPYNELLDRGYKSIGDWHSTQPIAEGEDERAGRWKGRAKTECGIHNPKSKYAQFLRQQEVKRQEEELALGLQGISVA</sequence>
<evidence type="ECO:0000256" key="6">
    <source>
        <dbReference type="ARBA" id="ARBA00023002"/>
    </source>
</evidence>
<keyword evidence="5" id="KW-0521">NADP</keyword>
<dbReference type="EC" id="1.8.4.8" evidence="3"/>
<proteinExistence type="inferred from homology"/>
<dbReference type="EMBL" id="MU004200">
    <property type="protein sequence ID" value="KAF2488859.1"/>
    <property type="molecule type" value="Genomic_DNA"/>
</dbReference>
<evidence type="ECO:0000256" key="4">
    <source>
        <dbReference type="ARBA" id="ARBA00022605"/>
    </source>
</evidence>
<comment type="similarity">
    <text evidence="2">Belongs to the PAPS reductase family. CysH subfamily.</text>
</comment>
<dbReference type="PANTHER" id="PTHR46509:SF1">
    <property type="entry name" value="PHOSPHOADENOSINE PHOSPHOSULFATE REDUCTASE"/>
    <property type="match status" value="1"/>
</dbReference>
<dbReference type="InterPro" id="IPR002500">
    <property type="entry name" value="PAPS_reduct_dom"/>
</dbReference>
<evidence type="ECO:0000256" key="1">
    <source>
        <dbReference type="ARBA" id="ARBA00004848"/>
    </source>
</evidence>
<protein>
    <recommendedName>
        <fullName evidence="3">phosphoadenylyl-sulfate reductase (thioredoxin)</fullName>
        <ecNumber evidence="3">1.8.4.8</ecNumber>
    </recommendedName>
    <alternativeName>
        <fullName evidence="10">3'-phosphoadenylylsulfate reductase</fullName>
    </alternativeName>
    <alternativeName>
        <fullName evidence="12">PAPS reductase, thioredoxin dependent</fullName>
    </alternativeName>
    <alternativeName>
        <fullName evidence="11">PAdoPS reductase</fullName>
    </alternativeName>
</protein>
<evidence type="ECO:0000256" key="11">
    <source>
        <dbReference type="ARBA" id="ARBA00082472"/>
    </source>
</evidence>
<dbReference type="GO" id="GO:0009086">
    <property type="term" value="P:methionine biosynthetic process"/>
    <property type="evidence" value="ECO:0007669"/>
    <property type="project" value="UniProtKB-KW"/>
</dbReference>
<evidence type="ECO:0000256" key="10">
    <source>
        <dbReference type="ARBA" id="ARBA00078053"/>
    </source>
</evidence>
<dbReference type="AlphaFoldDB" id="A0A6A6Q9Y9"/>
<dbReference type="PANTHER" id="PTHR46509">
    <property type="entry name" value="PHOSPHOADENOSINE PHOSPHOSULFATE REDUCTASE"/>
    <property type="match status" value="1"/>
</dbReference>
<dbReference type="GO" id="GO:0005737">
    <property type="term" value="C:cytoplasm"/>
    <property type="evidence" value="ECO:0007669"/>
    <property type="project" value="TreeGrafter"/>
</dbReference>
<evidence type="ECO:0000256" key="2">
    <source>
        <dbReference type="ARBA" id="ARBA00009732"/>
    </source>
</evidence>
<accession>A0A6A6Q9Y9</accession>
<evidence type="ECO:0000256" key="7">
    <source>
        <dbReference type="ARBA" id="ARBA00023167"/>
    </source>
</evidence>
<dbReference type="GO" id="GO:0004604">
    <property type="term" value="F:phosphoadenylyl-sulfate reductase (thioredoxin) activity"/>
    <property type="evidence" value="ECO:0007669"/>
    <property type="project" value="UniProtKB-EC"/>
</dbReference>
<dbReference type="NCBIfam" id="TIGR02057">
    <property type="entry name" value="PAPS_reductase"/>
    <property type="match status" value="1"/>
</dbReference>
<evidence type="ECO:0000256" key="8">
    <source>
        <dbReference type="ARBA" id="ARBA00023192"/>
    </source>
</evidence>
<dbReference type="InterPro" id="IPR004511">
    <property type="entry name" value="PAPS/APS_Rdtase"/>
</dbReference>
<dbReference type="InterPro" id="IPR011800">
    <property type="entry name" value="PAPS_reductase_CysH"/>
</dbReference>
<dbReference type="Gene3D" id="3.40.50.620">
    <property type="entry name" value="HUPs"/>
    <property type="match status" value="1"/>
</dbReference>
<evidence type="ECO:0000256" key="12">
    <source>
        <dbReference type="ARBA" id="ARBA00082553"/>
    </source>
</evidence>
<keyword evidence="6" id="KW-0560">Oxidoreductase</keyword>
<evidence type="ECO:0000259" key="14">
    <source>
        <dbReference type="Pfam" id="PF01507"/>
    </source>
</evidence>
<keyword evidence="8" id="KW-0198">Cysteine biosynthesis</keyword>
<keyword evidence="4" id="KW-0028">Amino-acid biosynthesis</keyword>
<feature type="domain" description="Phosphoadenosine phosphosulphate reductase" evidence="14">
    <location>
        <begin position="70"/>
        <end position="247"/>
    </location>
</feature>
<dbReference type="GO" id="GO:0019379">
    <property type="term" value="P:sulfate assimilation, phosphoadenylyl sulfate reduction by phosphoadenylyl-sulfate reductase (thioredoxin)"/>
    <property type="evidence" value="ECO:0007669"/>
    <property type="project" value="InterPro"/>
</dbReference>
<gene>
    <name evidence="15" type="ORF">BU16DRAFT_214880</name>
</gene>
<comment type="pathway">
    <text evidence="1">Sulfur metabolism; hydrogen sulfide biosynthesis; sulfite from sulfate: step 3/3.</text>
</comment>
<dbReference type="FunFam" id="3.40.50.620:FF:000151">
    <property type="entry name" value="Phosphoadenosine phosphosulfate reductase"/>
    <property type="match status" value="1"/>
</dbReference>
<evidence type="ECO:0000256" key="3">
    <source>
        <dbReference type="ARBA" id="ARBA00013096"/>
    </source>
</evidence>
<dbReference type="Proteomes" id="UP000799750">
    <property type="component" value="Unassembled WGS sequence"/>
</dbReference>
<dbReference type="SUPFAM" id="SSF52402">
    <property type="entry name" value="Adenine nucleotide alpha hydrolases-like"/>
    <property type="match status" value="1"/>
</dbReference>
<keyword evidence="16" id="KW-1185">Reference proteome</keyword>
<dbReference type="InterPro" id="IPR014729">
    <property type="entry name" value="Rossmann-like_a/b/a_fold"/>
</dbReference>
<evidence type="ECO:0000256" key="5">
    <source>
        <dbReference type="ARBA" id="ARBA00022857"/>
    </source>
</evidence>
<evidence type="ECO:0000256" key="9">
    <source>
        <dbReference type="ARBA" id="ARBA00052536"/>
    </source>
</evidence>
<comment type="catalytic activity">
    <reaction evidence="9">
        <text>[thioredoxin]-disulfide + sulfite + adenosine 3',5'-bisphosphate + 2 H(+) = [thioredoxin]-dithiol + 3'-phosphoadenylyl sulfate</text>
        <dbReference type="Rhea" id="RHEA:11724"/>
        <dbReference type="Rhea" id="RHEA-COMP:10698"/>
        <dbReference type="Rhea" id="RHEA-COMP:10700"/>
        <dbReference type="ChEBI" id="CHEBI:15378"/>
        <dbReference type="ChEBI" id="CHEBI:17359"/>
        <dbReference type="ChEBI" id="CHEBI:29950"/>
        <dbReference type="ChEBI" id="CHEBI:50058"/>
        <dbReference type="ChEBI" id="CHEBI:58339"/>
        <dbReference type="ChEBI" id="CHEBI:58343"/>
        <dbReference type="EC" id="1.8.4.8"/>
    </reaction>
</comment>
<evidence type="ECO:0000256" key="13">
    <source>
        <dbReference type="SAM" id="MobiDB-lite"/>
    </source>
</evidence>
<evidence type="ECO:0000313" key="15">
    <source>
        <dbReference type="EMBL" id="KAF2488859.1"/>
    </source>
</evidence>